<reference evidence="3 4" key="1">
    <citation type="submission" date="2024-02" db="EMBL/GenBank/DDBJ databases">
        <authorList>
            <person name="Daric V."/>
            <person name="Darras S."/>
        </authorList>
    </citation>
    <scope>NUCLEOTIDE SEQUENCE [LARGE SCALE GENOMIC DNA]</scope>
</reference>
<feature type="region of interest" description="Disordered" evidence="1">
    <location>
        <begin position="147"/>
        <end position="177"/>
    </location>
</feature>
<gene>
    <name evidence="3" type="ORF">CVLEPA_LOCUS20849</name>
</gene>
<protein>
    <submittedName>
        <fullName evidence="3">Uncharacterized protein</fullName>
    </submittedName>
</protein>
<evidence type="ECO:0000313" key="4">
    <source>
        <dbReference type="Proteomes" id="UP001642483"/>
    </source>
</evidence>
<comment type="caution">
    <text evidence="3">The sequence shown here is derived from an EMBL/GenBank/DDBJ whole genome shotgun (WGS) entry which is preliminary data.</text>
</comment>
<keyword evidence="4" id="KW-1185">Reference proteome</keyword>
<feature type="signal peptide" evidence="2">
    <location>
        <begin position="1"/>
        <end position="24"/>
    </location>
</feature>
<evidence type="ECO:0000256" key="1">
    <source>
        <dbReference type="SAM" id="MobiDB-lite"/>
    </source>
</evidence>
<evidence type="ECO:0000256" key="2">
    <source>
        <dbReference type="SAM" id="SignalP"/>
    </source>
</evidence>
<sequence length="177" mass="20149">MMSVQGILLIFLLIYGLKLDFTCSAGSVSPDISVKEKLINVIEDPSAKSNISRYCESGQIIDNDKHVPGWRRAYVICKFFDPDAIWFASYDGNDCSYSKGRRGKTKVLKSYKAEPITCKRTFKVRQSNNSSVELELELPVGYTCVHNKKKKARNKKKKVGLGSKNHSKRRNKKRNRP</sequence>
<evidence type="ECO:0000313" key="3">
    <source>
        <dbReference type="EMBL" id="CAK8688894.1"/>
    </source>
</evidence>
<dbReference type="Proteomes" id="UP001642483">
    <property type="component" value="Unassembled WGS sequence"/>
</dbReference>
<keyword evidence="2" id="KW-0732">Signal</keyword>
<organism evidence="3 4">
    <name type="scientific">Clavelina lepadiformis</name>
    <name type="common">Light-bulb sea squirt</name>
    <name type="synonym">Ascidia lepadiformis</name>
    <dbReference type="NCBI Taxonomy" id="159417"/>
    <lineage>
        <taxon>Eukaryota</taxon>
        <taxon>Metazoa</taxon>
        <taxon>Chordata</taxon>
        <taxon>Tunicata</taxon>
        <taxon>Ascidiacea</taxon>
        <taxon>Aplousobranchia</taxon>
        <taxon>Clavelinidae</taxon>
        <taxon>Clavelina</taxon>
    </lineage>
</organism>
<dbReference type="EMBL" id="CAWYQH010000108">
    <property type="protein sequence ID" value="CAK8688894.1"/>
    <property type="molecule type" value="Genomic_DNA"/>
</dbReference>
<feature type="chain" id="PRO_5046379817" evidence="2">
    <location>
        <begin position="25"/>
        <end position="177"/>
    </location>
</feature>
<accession>A0ABP0GDI9</accession>
<name>A0ABP0GDI9_CLALP</name>
<proteinExistence type="predicted"/>